<evidence type="ECO:0000313" key="2">
    <source>
        <dbReference type="WBParaSite" id="JU765_v2.g7613.t1"/>
    </source>
</evidence>
<organism evidence="1 2">
    <name type="scientific">Panagrolaimus sp. JU765</name>
    <dbReference type="NCBI Taxonomy" id="591449"/>
    <lineage>
        <taxon>Eukaryota</taxon>
        <taxon>Metazoa</taxon>
        <taxon>Ecdysozoa</taxon>
        <taxon>Nematoda</taxon>
        <taxon>Chromadorea</taxon>
        <taxon>Rhabditida</taxon>
        <taxon>Tylenchina</taxon>
        <taxon>Panagrolaimomorpha</taxon>
        <taxon>Panagrolaimoidea</taxon>
        <taxon>Panagrolaimidae</taxon>
        <taxon>Panagrolaimus</taxon>
    </lineage>
</organism>
<proteinExistence type="predicted"/>
<dbReference type="Proteomes" id="UP000887576">
    <property type="component" value="Unplaced"/>
</dbReference>
<evidence type="ECO:0000313" key="1">
    <source>
        <dbReference type="Proteomes" id="UP000887576"/>
    </source>
</evidence>
<reference evidence="2" key="1">
    <citation type="submission" date="2022-11" db="UniProtKB">
        <authorList>
            <consortium name="WormBaseParasite"/>
        </authorList>
    </citation>
    <scope>IDENTIFICATION</scope>
</reference>
<protein>
    <submittedName>
        <fullName evidence="2">DNA ligase</fullName>
    </submittedName>
</protein>
<name>A0AC34RK59_9BILA</name>
<accession>A0AC34RK59</accession>
<sequence>MTNADEIVAVTKWKAGDKIPYLALAKTLEIIESTSSRLEIIKILSGFFVNAIELHSDDLPACVYLCINQLGPSYEGLELGIAENNLIKALADSCGRSAKIIKEDLQKYGDLGIVAENSRSRQRLLIEPKPLTVPDVFERLRKIARTSGEKSMDKKVTEIKNLLTACKECEARYLVRGLQGKLRIGLADQSLLVALANAFTTVELKKAGTKLSAEKLKEKMAEHALIVKTTYCQCPNYDKLIRVALADGVDALPIQCKIEPGIPMKPMLAHPTKGVSEVMKRFGDSHFACEWKYDGERCQIHKTSMGIKLYSRNQEDHTNKYPDIIENLPLCIKSEVTDFIADGEVVAWDVNEKRILPFQILSTRKRKLNENSTITVKVCVFLFDLLYLNGESLVQKTFRERRELLRQHFQVVPGLFNFANSLDTSDTDEIAMFLEDAIKGHCEGLMVKTLDDHATYEIAKRSHSWLKLKKDYLEGAGDTFDLVVIGAYCGTGKRTNVYGGYLLACYNPESEEYQSICKIGTGFSDEDLKRQYEQLQVLRVDKPRPYYVYDSSLAPDHWFDPEIVWEVKAADLSISPRHKAAIGIVDNEKGISLRFPRYLRQREDKKPEDATTAEQVAEMYQGQEQIKKMEAAVPDEVEEMEE</sequence>
<dbReference type="WBParaSite" id="JU765_v2.g7613.t1">
    <property type="protein sequence ID" value="JU765_v2.g7613.t1"/>
    <property type="gene ID" value="JU765_v2.g7613"/>
</dbReference>